<dbReference type="Pfam" id="PF15009">
    <property type="entry name" value="STING_LBD"/>
    <property type="match status" value="1"/>
</dbReference>
<proteinExistence type="evidence at transcript level"/>
<dbReference type="EMBL" id="KY490589">
    <property type="protein sequence ID" value="AQZ41234.1"/>
    <property type="molecule type" value="mRNA"/>
</dbReference>
<dbReference type="GO" id="GO:0061507">
    <property type="term" value="F:2',3'-cyclic GMP-AMP binding"/>
    <property type="evidence" value="ECO:0007669"/>
    <property type="project" value="TreeGrafter"/>
</dbReference>
<dbReference type="GO" id="GO:0061709">
    <property type="term" value="P:reticulophagy"/>
    <property type="evidence" value="ECO:0007669"/>
    <property type="project" value="TreeGrafter"/>
</dbReference>
<sequence length="316" mass="35287">MKGDELVFWWAVLAVVSSLAWFIGEFCLPLVCSLLIICLFGPYQYLQSQAYLDLPSFAEGARAAILQPYHAPLVTILTVTLPWVATFDSSSLSPGKCLALAPASLACLVALARIKALLRHSWEAEQQRLLEDIGNSRSVVGDGLAIGYYVGYLKNLFSECDGLDFVKRLRSFEQQHRMRLASHKIYILSFTSCTNNHSAFDVMDKVGEPLKMQYTRGGVTRTINNTVYRGRVPGIYPGVYLADDEFYVICETLSPISTISSMDCVGFSKDDKLRTLRRLTAKLNEFLQEDPSIRDYVRLMEIDGTGSQAAESLLFC</sequence>
<dbReference type="GO" id="GO:0045087">
    <property type="term" value="P:innate immune response"/>
    <property type="evidence" value="ECO:0007669"/>
    <property type="project" value="TreeGrafter"/>
</dbReference>
<feature type="domain" description="STING ligand-binding" evidence="2">
    <location>
        <begin position="140"/>
        <end position="305"/>
    </location>
</feature>
<dbReference type="AlphaFoldDB" id="A0A2I4Q2P9"/>
<feature type="transmembrane region" description="Helical" evidence="1">
    <location>
        <begin position="6"/>
        <end position="23"/>
    </location>
</feature>
<reference evidence="3" key="1">
    <citation type="submission" date="2017-01" db="EMBL/GenBank/DDBJ databases">
        <authorList>
            <person name="Mah S.A."/>
            <person name="Swanson W.J."/>
            <person name="Moy G.W."/>
            <person name="Vacquier V.D."/>
        </authorList>
    </citation>
    <scope>NUCLEOTIDE SEQUENCE</scope>
</reference>
<dbReference type="PANTHER" id="PTHR34339:SF1">
    <property type="entry name" value="STIMULATOR OF INTERFERON GENES PROTEIN"/>
    <property type="match status" value="1"/>
</dbReference>
<dbReference type="InterPro" id="IPR055432">
    <property type="entry name" value="STING_LBD"/>
</dbReference>
<protein>
    <submittedName>
        <fullName evidence="3">STING-like protein</fullName>
    </submittedName>
</protein>
<evidence type="ECO:0000313" key="3">
    <source>
        <dbReference type="EMBL" id="AQZ41234.1"/>
    </source>
</evidence>
<evidence type="ECO:0000259" key="2">
    <source>
        <dbReference type="Pfam" id="PF15009"/>
    </source>
</evidence>
<keyword evidence="1" id="KW-1133">Transmembrane helix</keyword>
<organism evidence="3">
    <name type="scientific">Penaeus vannamei</name>
    <name type="common">Whiteleg shrimp</name>
    <name type="synonym">Litopenaeus vannamei</name>
    <dbReference type="NCBI Taxonomy" id="6689"/>
    <lineage>
        <taxon>Eukaryota</taxon>
        <taxon>Metazoa</taxon>
        <taxon>Ecdysozoa</taxon>
        <taxon>Arthropoda</taxon>
        <taxon>Crustacea</taxon>
        <taxon>Multicrustacea</taxon>
        <taxon>Malacostraca</taxon>
        <taxon>Eumalacostraca</taxon>
        <taxon>Eucarida</taxon>
        <taxon>Decapoda</taxon>
        <taxon>Dendrobranchiata</taxon>
        <taxon>Penaeoidea</taxon>
        <taxon>Penaeidae</taxon>
        <taxon>Penaeus</taxon>
    </lineage>
</organism>
<accession>A0A2I4Q2P9</accession>
<evidence type="ECO:0000256" key="1">
    <source>
        <dbReference type="SAM" id="Phobius"/>
    </source>
</evidence>
<dbReference type="GO" id="GO:0016239">
    <property type="term" value="P:positive regulation of macroautophagy"/>
    <property type="evidence" value="ECO:0007669"/>
    <property type="project" value="TreeGrafter"/>
</dbReference>
<dbReference type="GO" id="GO:0002218">
    <property type="term" value="P:activation of innate immune response"/>
    <property type="evidence" value="ECO:0007669"/>
    <property type="project" value="InterPro"/>
</dbReference>
<keyword evidence="1" id="KW-0812">Transmembrane</keyword>
<dbReference type="GO" id="GO:0005789">
    <property type="term" value="C:endoplasmic reticulum membrane"/>
    <property type="evidence" value="ECO:0007669"/>
    <property type="project" value="TreeGrafter"/>
</dbReference>
<dbReference type="PANTHER" id="PTHR34339">
    <property type="entry name" value="STIMULATOR OF INTERFERON GENES PROTEIN"/>
    <property type="match status" value="1"/>
</dbReference>
<keyword evidence="1" id="KW-0472">Membrane</keyword>
<dbReference type="GO" id="GO:0005776">
    <property type="term" value="C:autophagosome"/>
    <property type="evidence" value="ECO:0007669"/>
    <property type="project" value="TreeGrafter"/>
</dbReference>
<dbReference type="InterPro" id="IPR038623">
    <property type="entry name" value="STING_C_sf"/>
</dbReference>
<dbReference type="InterPro" id="IPR029158">
    <property type="entry name" value="STING"/>
</dbReference>
<dbReference type="Gene3D" id="3.40.50.12100">
    <property type="entry name" value="Stimulator of interferon genes protein"/>
    <property type="match status" value="1"/>
</dbReference>
<dbReference type="GO" id="GO:0000045">
    <property type="term" value="P:autophagosome assembly"/>
    <property type="evidence" value="ECO:0007669"/>
    <property type="project" value="TreeGrafter"/>
</dbReference>
<dbReference type="GO" id="GO:0035438">
    <property type="term" value="F:cyclic-di-GMP binding"/>
    <property type="evidence" value="ECO:0007669"/>
    <property type="project" value="TreeGrafter"/>
</dbReference>
<name>A0A2I4Q2P9_PENVA</name>
<dbReference type="GO" id="GO:0032481">
    <property type="term" value="P:positive regulation of type I interferon production"/>
    <property type="evidence" value="ECO:0007669"/>
    <property type="project" value="InterPro"/>
</dbReference>
<dbReference type="OrthoDB" id="6053839at2759"/>